<evidence type="ECO:0000313" key="1">
    <source>
        <dbReference type="EMBL" id="CAB1369032.1"/>
    </source>
</evidence>
<reference evidence="1 2" key="1">
    <citation type="submission" date="2020-03" db="EMBL/GenBank/DDBJ databases">
        <authorList>
            <consortium name="Genoscope - CEA"/>
            <person name="William W."/>
        </authorList>
    </citation>
    <scope>NUCLEOTIDE SEQUENCE [LARGE SCALE GENOMIC DNA]</scope>
    <source>
        <strain evidence="2">DSM 16959</strain>
    </source>
</reference>
<name>A0A6S6XVU9_9PROT</name>
<dbReference type="EMBL" id="LR778301">
    <property type="protein sequence ID" value="CAB1369032.1"/>
    <property type="molecule type" value="Genomic_DNA"/>
</dbReference>
<gene>
    <name evidence="1" type="ORF">DENOEST_1867</name>
</gene>
<accession>A0A6S6XVU9</accession>
<evidence type="ECO:0000313" key="2">
    <source>
        <dbReference type="Proteomes" id="UP000515733"/>
    </source>
</evidence>
<keyword evidence="2" id="KW-1185">Reference proteome</keyword>
<sequence length="89" mass="10042">MPSTLERQTRASGYFLNLVQGYPPQVILDCQVNAIPTRRNDSLEPGNPNPGLVDIESRRRCRTQPMPLQDWHGFRGHPILSSAYLPSRG</sequence>
<protein>
    <submittedName>
        <fullName evidence="1">Uncharacterized protein</fullName>
    </submittedName>
</protein>
<organism evidence="1 2">
    <name type="scientific">Denitratisoma oestradiolicum</name>
    <dbReference type="NCBI Taxonomy" id="311182"/>
    <lineage>
        <taxon>Bacteria</taxon>
        <taxon>Pseudomonadati</taxon>
        <taxon>Pseudomonadota</taxon>
        <taxon>Betaproteobacteria</taxon>
        <taxon>Nitrosomonadales</taxon>
        <taxon>Sterolibacteriaceae</taxon>
        <taxon>Denitratisoma</taxon>
    </lineage>
</organism>
<dbReference type="AlphaFoldDB" id="A0A6S6XVU9"/>
<dbReference type="Proteomes" id="UP000515733">
    <property type="component" value="Chromosome"/>
</dbReference>
<dbReference type="KEGG" id="doe:DENOEST_1867"/>
<proteinExistence type="predicted"/>